<dbReference type="Proteomes" id="UP000316612">
    <property type="component" value="Unassembled WGS sequence"/>
</dbReference>
<dbReference type="AlphaFoldDB" id="A0A4Y4DJL4"/>
<gene>
    <name evidence="1" type="ORF">AUR04nite_10040</name>
</gene>
<reference evidence="1 2" key="1">
    <citation type="submission" date="2019-06" db="EMBL/GenBank/DDBJ databases">
        <title>Whole genome shotgun sequence of Glutamicibacter uratoxydans NBRC 15515.</title>
        <authorList>
            <person name="Hosoyama A."/>
            <person name="Uohara A."/>
            <person name="Ohji S."/>
            <person name="Ichikawa N."/>
        </authorList>
    </citation>
    <scope>NUCLEOTIDE SEQUENCE [LARGE SCALE GENOMIC DNA]</scope>
    <source>
        <strain evidence="1 2">NBRC 15515</strain>
    </source>
</reference>
<proteinExistence type="predicted"/>
<comment type="caution">
    <text evidence="1">The sequence shown here is derived from an EMBL/GenBank/DDBJ whole genome shotgun (WGS) entry which is preliminary data.</text>
</comment>
<evidence type="ECO:0000313" key="2">
    <source>
        <dbReference type="Proteomes" id="UP000316612"/>
    </source>
</evidence>
<evidence type="ECO:0000313" key="1">
    <source>
        <dbReference type="EMBL" id="GED05472.1"/>
    </source>
</evidence>
<keyword evidence="2" id="KW-1185">Reference proteome</keyword>
<accession>A0A4Y4DJL4</accession>
<dbReference type="RefSeq" id="WP_141362589.1">
    <property type="nucleotide sequence ID" value="NZ_BAAAJL010000008.1"/>
</dbReference>
<sequence length="125" mass="14267">MYIRFQSPKKNHRGIHVGIFGLANSLGNRGLLSEEEHRLWRSMNDWYNAAYPDPTAAFPEVYDDDVNPGAVAWFKSTAVHLLEKIPPYLQLLDRYGVDCELVTSDDPGKVVYEDEFQIVVVPREG</sequence>
<organism evidence="1 2">
    <name type="scientific">Glutamicibacter uratoxydans</name>
    <name type="common">Arthrobacter uratoxydans</name>
    <dbReference type="NCBI Taxonomy" id="43667"/>
    <lineage>
        <taxon>Bacteria</taxon>
        <taxon>Bacillati</taxon>
        <taxon>Actinomycetota</taxon>
        <taxon>Actinomycetes</taxon>
        <taxon>Micrococcales</taxon>
        <taxon>Micrococcaceae</taxon>
        <taxon>Glutamicibacter</taxon>
    </lineage>
</organism>
<dbReference type="OrthoDB" id="4546670at2"/>
<dbReference type="EMBL" id="BJNY01000005">
    <property type="protein sequence ID" value="GED05472.1"/>
    <property type="molecule type" value="Genomic_DNA"/>
</dbReference>
<protein>
    <submittedName>
        <fullName evidence="1">Uncharacterized protein</fullName>
    </submittedName>
</protein>
<name>A0A4Y4DJL4_GLUUR</name>